<feature type="region of interest" description="Disordered" evidence="1">
    <location>
        <begin position="230"/>
        <end position="252"/>
    </location>
</feature>
<feature type="compositionally biased region" description="Low complexity" evidence="1">
    <location>
        <begin position="131"/>
        <end position="149"/>
    </location>
</feature>
<evidence type="ECO:0000313" key="2">
    <source>
        <dbReference type="EMBL" id="CAB0011285.1"/>
    </source>
</evidence>
<proteinExistence type="predicted"/>
<protein>
    <submittedName>
        <fullName evidence="2">Uncharacterized protein</fullName>
    </submittedName>
</protein>
<evidence type="ECO:0000313" key="3">
    <source>
        <dbReference type="Proteomes" id="UP000479000"/>
    </source>
</evidence>
<organism evidence="2 3">
    <name type="scientific">Nesidiocoris tenuis</name>
    <dbReference type="NCBI Taxonomy" id="355587"/>
    <lineage>
        <taxon>Eukaryota</taxon>
        <taxon>Metazoa</taxon>
        <taxon>Ecdysozoa</taxon>
        <taxon>Arthropoda</taxon>
        <taxon>Hexapoda</taxon>
        <taxon>Insecta</taxon>
        <taxon>Pterygota</taxon>
        <taxon>Neoptera</taxon>
        <taxon>Paraneoptera</taxon>
        <taxon>Hemiptera</taxon>
        <taxon>Heteroptera</taxon>
        <taxon>Panheteroptera</taxon>
        <taxon>Cimicomorpha</taxon>
        <taxon>Miridae</taxon>
        <taxon>Dicyphina</taxon>
        <taxon>Nesidiocoris</taxon>
    </lineage>
</organism>
<accession>A0A6H5H6D5</accession>
<feature type="compositionally biased region" description="Basic and acidic residues" evidence="1">
    <location>
        <begin position="54"/>
        <end position="64"/>
    </location>
</feature>
<feature type="compositionally biased region" description="Polar residues" evidence="1">
    <location>
        <begin position="150"/>
        <end position="161"/>
    </location>
</feature>
<name>A0A6H5H6D5_9HEMI</name>
<dbReference type="EMBL" id="CADCXU010024021">
    <property type="protein sequence ID" value="CAB0011285.1"/>
    <property type="molecule type" value="Genomic_DNA"/>
</dbReference>
<feature type="compositionally biased region" description="Basic and acidic residues" evidence="1">
    <location>
        <begin position="164"/>
        <end position="173"/>
    </location>
</feature>
<dbReference type="OrthoDB" id="946068at2759"/>
<keyword evidence="3" id="KW-1185">Reference proteome</keyword>
<feature type="compositionally biased region" description="Low complexity" evidence="1">
    <location>
        <begin position="369"/>
        <end position="388"/>
    </location>
</feature>
<gene>
    <name evidence="2" type="ORF">NTEN_LOCUS16278</name>
</gene>
<sequence>MVGRCRLCLTDQSVTLVKLERDETVAEKSLEYSTTLCITRCRKPNSNQTINANKDIRPKARDRSVSVNESSRPASMQKWPTHTGLTRERADSMPSRARTTSECATHLPHPPRLHNNPLGRPPSTSYNRGISYSPPGASSPVSPGSAACSTDSAGSSLSMDSDVTDGHWEDRYSHSLTPDEPVIVEENADDYAPWIARLNSQVSRLEMNSPGGKAKNGSYVIMSPGPFQSGELSTGSSCSVTSGTPSTDQRFRDYPLDKVSSYFNGEEEIVPAERPTRAYSLGSRPTFNKNRTELPVTTNNERTRAFSVGSKNAKGFNLLKMHNHHPHHMSSHSSMEPSDDMMELDFSKKGRMKNRKKPSSSERLSVPGGSASTLSSAASSYSTAEGSYMDMSPRCSPSLAPSPPQDQPILGYAEQVAAQVRFFIIHEKLSPGVRLSIAFSGSGT</sequence>
<feature type="compositionally biased region" description="Low complexity" evidence="1">
    <location>
        <begin position="233"/>
        <end position="247"/>
    </location>
</feature>
<dbReference type="AlphaFoldDB" id="A0A6H5H6D5"/>
<reference evidence="2 3" key="1">
    <citation type="submission" date="2020-02" db="EMBL/GenBank/DDBJ databases">
        <authorList>
            <person name="Ferguson B K."/>
        </authorList>
    </citation>
    <scope>NUCLEOTIDE SEQUENCE [LARGE SCALE GENOMIC DNA]</scope>
</reference>
<evidence type="ECO:0000256" key="1">
    <source>
        <dbReference type="SAM" id="MobiDB-lite"/>
    </source>
</evidence>
<feature type="compositionally biased region" description="Polar residues" evidence="1">
    <location>
        <begin position="65"/>
        <end position="84"/>
    </location>
</feature>
<feature type="region of interest" description="Disordered" evidence="1">
    <location>
        <begin position="350"/>
        <end position="407"/>
    </location>
</feature>
<feature type="region of interest" description="Disordered" evidence="1">
    <location>
        <begin position="47"/>
        <end position="174"/>
    </location>
</feature>
<dbReference type="Proteomes" id="UP000479000">
    <property type="component" value="Unassembled WGS sequence"/>
</dbReference>